<feature type="compositionally biased region" description="Pro residues" evidence="1">
    <location>
        <begin position="8"/>
        <end position="75"/>
    </location>
</feature>
<dbReference type="PRINTS" id="PR01217">
    <property type="entry name" value="PRICHEXTENSN"/>
</dbReference>
<feature type="region of interest" description="Disordered" evidence="1">
    <location>
        <begin position="1"/>
        <end position="95"/>
    </location>
</feature>
<dbReference type="Gene3D" id="3.30.160.20">
    <property type="match status" value="2"/>
</dbReference>
<reference evidence="2 3" key="1">
    <citation type="submission" date="2019-08" db="EMBL/GenBank/DDBJ databases">
        <title>Whole genome of Aphis craccivora.</title>
        <authorList>
            <person name="Voronova N.V."/>
            <person name="Shulinski R.S."/>
            <person name="Bandarenka Y.V."/>
            <person name="Zhorov D.G."/>
            <person name="Warner D."/>
        </authorList>
    </citation>
    <scope>NUCLEOTIDE SEQUENCE [LARGE SCALE GENOMIC DNA]</scope>
    <source>
        <strain evidence="2">180601</strain>
        <tissue evidence="2">Whole Body</tissue>
    </source>
</reference>
<name>A0A6G0XP75_APHCR</name>
<evidence type="ECO:0000313" key="2">
    <source>
        <dbReference type="EMBL" id="KAF0742061.1"/>
    </source>
</evidence>
<proteinExistence type="predicted"/>
<dbReference type="AlphaFoldDB" id="A0A6G0XP75"/>
<organism evidence="2 3">
    <name type="scientific">Aphis craccivora</name>
    <name type="common">Cowpea aphid</name>
    <dbReference type="NCBI Taxonomy" id="307492"/>
    <lineage>
        <taxon>Eukaryota</taxon>
        <taxon>Metazoa</taxon>
        <taxon>Ecdysozoa</taxon>
        <taxon>Arthropoda</taxon>
        <taxon>Hexapoda</taxon>
        <taxon>Insecta</taxon>
        <taxon>Pterygota</taxon>
        <taxon>Neoptera</taxon>
        <taxon>Paraneoptera</taxon>
        <taxon>Hemiptera</taxon>
        <taxon>Sternorrhyncha</taxon>
        <taxon>Aphidomorpha</taxon>
        <taxon>Aphidoidea</taxon>
        <taxon>Aphididae</taxon>
        <taxon>Aphidini</taxon>
        <taxon>Aphis</taxon>
        <taxon>Aphis</taxon>
    </lineage>
</organism>
<gene>
    <name evidence="2" type="ORF">FWK35_00023036</name>
</gene>
<comment type="caution">
    <text evidence="2">The sequence shown here is derived from an EMBL/GenBank/DDBJ whole genome shotgun (WGS) entry which is preliminary data.</text>
</comment>
<dbReference type="CDD" id="cd00048">
    <property type="entry name" value="DSRM_SF"/>
    <property type="match status" value="2"/>
</dbReference>
<protein>
    <submittedName>
        <fullName evidence="2">Uncharacterized protein</fullName>
    </submittedName>
</protein>
<sequence length="353" mass="39054">MLRSKKNIPPPPPPPSPLPPSPSPQPTTPSTPPPTPPPSPPQPPPPTPPPTPPPSPPPPPPTSLQPSPPPPPPTLPQEKANEKTDVRPLVKRKKKKKKRLLNIFPLINPKNPQEVFAELFYGKPINLKINQADTNNGISYTATVEIDNQMYTGSHISENQAKHMACENFLRTILEKKITGQSLENAASTSTSEGPPQEDFPWAHFASLAMHNLLNQWQLQPDFTKANYLQEKSQSNVPAIRPKSPQEVFAELFYGKPINLKINQADTNNGISYTATVEIDGQIYSKNHVSKKQAKHNVCEYILRTMLKKELTSGRSAENAASTSTSEGPPQENFPWAHFASLAMHNLLNQWQI</sequence>
<dbReference type="EMBL" id="VUJU01007675">
    <property type="protein sequence ID" value="KAF0742061.1"/>
    <property type="molecule type" value="Genomic_DNA"/>
</dbReference>
<keyword evidence="3" id="KW-1185">Reference proteome</keyword>
<feature type="compositionally biased region" description="Basic and acidic residues" evidence="1">
    <location>
        <begin position="79"/>
        <end position="88"/>
    </location>
</feature>
<evidence type="ECO:0000313" key="3">
    <source>
        <dbReference type="Proteomes" id="UP000478052"/>
    </source>
</evidence>
<evidence type="ECO:0000256" key="1">
    <source>
        <dbReference type="SAM" id="MobiDB-lite"/>
    </source>
</evidence>
<accession>A0A6G0XP75</accession>
<dbReference type="SUPFAM" id="SSF54768">
    <property type="entry name" value="dsRNA-binding domain-like"/>
    <property type="match status" value="2"/>
</dbReference>
<dbReference type="Proteomes" id="UP000478052">
    <property type="component" value="Unassembled WGS sequence"/>
</dbReference>
<dbReference type="OrthoDB" id="6363432at2759"/>